<dbReference type="Proteomes" id="UP000501199">
    <property type="component" value="Segment"/>
</dbReference>
<evidence type="ECO:0000313" key="2">
    <source>
        <dbReference type="Proteomes" id="UP000501199"/>
    </source>
</evidence>
<sequence length="55" mass="5963">MEVAEPRTGALPLIAKRPAEHEEGTFVLLPVIGEPDALVAVFSDGSFTRWIPFSP</sequence>
<protein>
    <submittedName>
        <fullName evidence="1">Uncharacterized protein</fullName>
    </submittedName>
</protein>
<name>A0A6G6XL67_9CAUD</name>
<dbReference type="EMBL" id="MN908689">
    <property type="protein sequence ID" value="QIG58513.1"/>
    <property type="molecule type" value="Genomic_DNA"/>
</dbReference>
<keyword evidence="2" id="KW-1185">Reference proteome</keyword>
<dbReference type="KEGG" id="vg:77954754"/>
<gene>
    <name evidence="1" type="primary">35</name>
    <name evidence="1" type="ORF">SEA_DRSIERRA_35</name>
</gene>
<dbReference type="GeneID" id="77954754"/>
<dbReference type="RefSeq" id="YP_010678360.1">
    <property type="nucleotide sequence ID" value="NC_071034.1"/>
</dbReference>
<proteinExistence type="predicted"/>
<accession>A0A6G6XL67</accession>
<reference evidence="2" key="1">
    <citation type="submission" date="2020-01" db="EMBL/GenBank/DDBJ databases">
        <authorList>
            <person name="Broll A.M."/>
            <person name="Firkus N.C."/>
            <person name="Hill J.A."/>
            <person name="Neidermyer S.M."/>
            <person name="Regnier T.M."/>
            <person name="Wang S.P."/>
            <person name="Yang C."/>
            <person name="Yang H.S."/>
            <person name="Bonilla J.A."/>
            <person name="Klyczek K."/>
            <person name="Garlena R.A."/>
            <person name="Russell D.A."/>
            <person name="Pope W.H."/>
            <person name="Jacobs-Sera D."/>
            <person name="Hatfull G.F."/>
        </authorList>
    </citation>
    <scope>NUCLEOTIDE SEQUENCE [LARGE SCALE GENOMIC DNA]</scope>
</reference>
<evidence type="ECO:0000313" key="1">
    <source>
        <dbReference type="EMBL" id="QIG58513.1"/>
    </source>
</evidence>
<organism evidence="1 2">
    <name type="scientific">Arthrobacter phage DrSierra</name>
    <dbReference type="NCBI Taxonomy" id="2704034"/>
    <lineage>
        <taxon>Viruses</taxon>
        <taxon>Duplodnaviria</taxon>
        <taxon>Heunggongvirae</taxon>
        <taxon>Uroviricota</taxon>
        <taxon>Caudoviricetes</taxon>
        <taxon>Casidaviridae</taxon>
        <taxon>Manhattanvirus</taxon>
        <taxon>Manhattanvirus drsierra</taxon>
    </lineage>
</organism>